<evidence type="ECO:0000259" key="1">
    <source>
        <dbReference type="Pfam" id="PF00551"/>
    </source>
</evidence>
<evidence type="ECO:0000313" key="2">
    <source>
        <dbReference type="EMBL" id="MFC3303178.1"/>
    </source>
</evidence>
<comment type="caution">
    <text evidence="2">The sequence shown here is derived from an EMBL/GenBank/DDBJ whole genome shotgun (WGS) entry which is preliminary data.</text>
</comment>
<proteinExistence type="predicted"/>
<organism evidence="2 3">
    <name type="scientific">Parvularcula lutaonensis</name>
    <dbReference type="NCBI Taxonomy" id="491923"/>
    <lineage>
        <taxon>Bacteria</taxon>
        <taxon>Pseudomonadati</taxon>
        <taxon>Pseudomonadota</taxon>
        <taxon>Alphaproteobacteria</taxon>
        <taxon>Parvularculales</taxon>
        <taxon>Parvularculaceae</taxon>
        <taxon>Parvularcula</taxon>
    </lineage>
</organism>
<dbReference type="InterPro" id="IPR036477">
    <property type="entry name" value="Formyl_transf_N_sf"/>
</dbReference>
<reference evidence="3" key="1">
    <citation type="journal article" date="2019" name="Int. J. Syst. Evol. Microbiol.">
        <title>The Global Catalogue of Microorganisms (GCM) 10K type strain sequencing project: providing services to taxonomists for standard genome sequencing and annotation.</title>
        <authorList>
            <consortium name="The Broad Institute Genomics Platform"/>
            <consortium name="The Broad Institute Genome Sequencing Center for Infectious Disease"/>
            <person name="Wu L."/>
            <person name="Ma J."/>
        </authorList>
    </citation>
    <scope>NUCLEOTIDE SEQUENCE [LARGE SCALE GENOMIC DNA]</scope>
    <source>
        <strain evidence="3">KCTC 22245</strain>
    </source>
</reference>
<dbReference type="EMBL" id="JBHRVA010000003">
    <property type="protein sequence ID" value="MFC3303178.1"/>
    <property type="molecule type" value="Genomic_DNA"/>
</dbReference>
<accession>A0ABV7MCI1</accession>
<keyword evidence="3" id="KW-1185">Reference proteome</keyword>
<gene>
    <name evidence="2" type="ORF">ACFONP_10595</name>
</gene>
<dbReference type="RefSeq" id="WP_189575464.1">
    <property type="nucleotide sequence ID" value="NZ_BMXU01000002.1"/>
</dbReference>
<dbReference type="Proteomes" id="UP001595607">
    <property type="component" value="Unassembled WGS sequence"/>
</dbReference>
<sequence>MSFDRRIIFLCGKAEGEAFRAHVASVKPDLETVWVSSVAGLDFATRSGGHRTRLISFLTGVIVPKTILDRLRPQPINVHPGPPEYPGAHGLTFAIFNGAHEFGVTAHEMAAKVDAGPILQVARFALPSDADLVGFGNEVYARAVSVVNDVINHCIETDGPMPHAPRERWSDNHCTNKRLNALLTASEYLLPEDRKRLVRACGPHLEEFRRAQRRHG</sequence>
<dbReference type="Gene3D" id="3.40.50.12230">
    <property type="match status" value="1"/>
</dbReference>
<dbReference type="InterPro" id="IPR002376">
    <property type="entry name" value="Formyl_transf_N"/>
</dbReference>
<evidence type="ECO:0000313" key="3">
    <source>
        <dbReference type="Proteomes" id="UP001595607"/>
    </source>
</evidence>
<dbReference type="SUPFAM" id="SSF53328">
    <property type="entry name" value="Formyltransferase"/>
    <property type="match status" value="1"/>
</dbReference>
<dbReference type="Pfam" id="PF00551">
    <property type="entry name" value="Formyl_trans_N"/>
    <property type="match status" value="1"/>
</dbReference>
<name>A0ABV7MCI1_9PROT</name>
<protein>
    <submittedName>
        <fullName evidence="2">Formyltransferase family protein</fullName>
    </submittedName>
</protein>
<feature type="domain" description="Formyl transferase N-terminal" evidence="1">
    <location>
        <begin position="62"/>
        <end position="125"/>
    </location>
</feature>